<organism evidence="2 3">
    <name type="scientific">Mycena pura</name>
    <dbReference type="NCBI Taxonomy" id="153505"/>
    <lineage>
        <taxon>Eukaryota</taxon>
        <taxon>Fungi</taxon>
        <taxon>Dikarya</taxon>
        <taxon>Basidiomycota</taxon>
        <taxon>Agaricomycotina</taxon>
        <taxon>Agaricomycetes</taxon>
        <taxon>Agaricomycetidae</taxon>
        <taxon>Agaricales</taxon>
        <taxon>Marasmiineae</taxon>
        <taxon>Mycenaceae</taxon>
        <taxon>Mycena</taxon>
    </lineage>
</organism>
<sequence length="668" mass="72814">MPVSFKFARRQNFDLTGPYGTILVLDVERGRRVQSASMAAIECTACAAETLSRPKGAHGRSGQTREGDGRMNAYAEETETDRHDSQLSLDDRGACTCKGRVERALPRSRPQAQSKRLEVRQISQVRSSRADCVLVDKNVSLFLSSSPLSSASPVPGTPPATKTTRGRPRRRAHRACRQRSGWRARQVIHQPQPQPLKPPAPAQPLASSHNPRTLVVALFMVYSLPCWPTPPSSLDGITSSALASKLPRPPRPPRIRMHKLPSHVLARGRAARAARRRVRGQAIQVRHTRTSTAPSAHRDSLASLSVLTSPFGAARRGDHVRLADLPGVEKDQFPTSREYFPSRHISDAFREPYMESKEYAHPWYGYAGYPGSSDSTASSSSGSGSASPWHRFRKRGASVSADSDSDHADTHRRPGSRYTVDAHASSNTSYHATLTVLQLDSMSTAAGRGLGFPRTALPSYFDGCEAMCAQPPAQKQGTAWAHPSAGLSTPGAFPVRFASQGSHSHHVPAAPYNPYAPYAAARTYARAPALGDPSHRPLAAGLEARGREEAGHGVPLLPRAQDRVRAPAGGRARPDLQPVPAGGGYGVGLGLRARALGLRVPKILYIYSQVTFNFNPFRNCTQLFTNVLRLSQCIPLIARYNAQTITRELVPYRKFVQLLDHLRIGEMV</sequence>
<dbReference type="EMBL" id="JARJCW010000112">
    <property type="protein sequence ID" value="KAJ7193073.1"/>
    <property type="molecule type" value="Genomic_DNA"/>
</dbReference>
<evidence type="ECO:0000313" key="2">
    <source>
        <dbReference type="EMBL" id="KAJ7193073.1"/>
    </source>
</evidence>
<feature type="region of interest" description="Disordered" evidence="1">
    <location>
        <begin position="146"/>
        <end position="207"/>
    </location>
</feature>
<evidence type="ECO:0000313" key="3">
    <source>
        <dbReference type="Proteomes" id="UP001219525"/>
    </source>
</evidence>
<name>A0AAD6URR2_9AGAR</name>
<dbReference type="Proteomes" id="UP001219525">
    <property type="component" value="Unassembled WGS sequence"/>
</dbReference>
<feature type="compositionally biased region" description="Low complexity" evidence="1">
    <location>
        <begin position="374"/>
        <end position="387"/>
    </location>
</feature>
<proteinExistence type="predicted"/>
<reference evidence="2" key="1">
    <citation type="submission" date="2023-03" db="EMBL/GenBank/DDBJ databases">
        <title>Massive genome expansion in bonnet fungi (Mycena s.s.) driven by repeated elements and novel gene families across ecological guilds.</title>
        <authorList>
            <consortium name="Lawrence Berkeley National Laboratory"/>
            <person name="Harder C.B."/>
            <person name="Miyauchi S."/>
            <person name="Viragh M."/>
            <person name="Kuo A."/>
            <person name="Thoen E."/>
            <person name="Andreopoulos B."/>
            <person name="Lu D."/>
            <person name="Skrede I."/>
            <person name="Drula E."/>
            <person name="Henrissat B."/>
            <person name="Morin E."/>
            <person name="Kohler A."/>
            <person name="Barry K."/>
            <person name="LaButti K."/>
            <person name="Morin E."/>
            <person name="Salamov A."/>
            <person name="Lipzen A."/>
            <person name="Mereny Z."/>
            <person name="Hegedus B."/>
            <person name="Baldrian P."/>
            <person name="Stursova M."/>
            <person name="Weitz H."/>
            <person name="Taylor A."/>
            <person name="Grigoriev I.V."/>
            <person name="Nagy L.G."/>
            <person name="Martin F."/>
            <person name="Kauserud H."/>
        </authorList>
    </citation>
    <scope>NUCLEOTIDE SEQUENCE</scope>
    <source>
        <strain evidence="2">9144</strain>
    </source>
</reference>
<dbReference type="AlphaFoldDB" id="A0AAD6URR2"/>
<feature type="compositionally biased region" description="Low complexity" evidence="1">
    <location>
        <begin position="146"/>
        <end position="163"/>
    </location>
</feature>
<accession>A0AAD6URR2</accession>
<gene>
    <name evidence="2" type="ORF">GGX14DRAFT_405845</name>
</gene>
<feature type="compositionally biased region" description="Pro residues" evidence="1">
    <location>
        <begin position="192"/>
        <end position="202"/>
    </location>
</feature>
<keyword evidence="3" id="KW-1185">Reference proteome</keyword>
<feature type="compositionally biased region" description="Basic residues" evidence="1">
    <location>
        <begin position="164"/>
        <end position="182"/>
    </location>
</feature>
<feature type="region of interest" description="Disordered" evidence="1">
    <location>
        <begin position="374"/>
        <end position="424"/>
    </location>
</feature>
<comment type="caution">
    <text evidence="2">The sequence shown here is derived from an EMBL/GenBank/DDBJ whole genome shotgun (WGS) entry which is preliminary data.</text>
</comment>
<protein>
    <submittedName>
        <fullName evidence="2">Uncharacterized protein</fullName>
    </submittedName>
</protein>
<evidence type="ECO:0000256" key="1">
    <source>
        <dbReference type="SAM" id="MobiDB-lite"/>
    </source>
</evidence>